<name>A0A1I8F8J9_9PLAT</name>
<dbReference type="Proteomes" id="UP000095280">
    <property type="component" value="Unplaced"/>
</dbReference>
<organism evidence="2 3">
    <name type="scientific">Macrostomum lignano</name>
    <dbReference type="NCBI Taxonomy" id="282301"/>
    <lineage>
        <taxon>Eukaryota</taxon>
        <taxon>Metazoa</taxon>
        <taxon>Spiralia</taxon>
        <taxon>Lophotrochozoa</taxon>
        <taxon>Platyhelminthes</taxon>
        <taxon>Rhabditophora</taxon>
        <taxon>Macrostomorpha</taxon>
        <taxon>Macrostomida</taxon>
        <taxon>Macrostomidae</taxon>
        <taxon>Macrostomum</taxon>
    </lineage>
</organism>
<protein>
    <submittedName>
        <fullName evidence="3">SET domain-containing protein</fullName>
    </submittedName>
</protein>
<keyword evidence="2" id="KW-1185">Reference proteome</keyword>
<feature type="region of interest" description="Disordered" evidence="1">
    <location>
        <begin position="62"/>
        <end position="86"/>
    </location>
</feature>
<evidence type="ECO:0000313" key="3">
    <source>
        <dbReference type="WBParaSite" id="maker-unitig_24822-snap-gene-0.2-mRNA-1"/>
    </source>
</evidence>
<dbReference type="WBParaSite" id="maker-unitig_24822-snap-gene-0.2-mRNA-1">
    <property type="protein sequence ID" value="maker-unitig_24822-snap-gene-0.2-mRNA-1"/>
    <property type="gene ID" value="maker-unitig_24822-snap-gene-0.2"/>
</dbReference>
<feature type="compositionally biased region" description="Basic and acidic residues" evidence="1">
    <location>
        <begin position="366"/>
        <end position="380"/>
    </location>
</feature>
<feature type="region of interest" description="Disordered" evidence="1">
    <location>
        <begin position="362"/>
        <end position="399"/>
    </location>
</feature>
<feature type="region of interest" description="Disordered" evidence="1">
    <location>
        <begin position="229"/>
        <end position="261"/>
    </location>
</feature>
<dbReference type="AlphaFoldDB" id="A0A1I8F8J9"/>
<reference evidence="3" key="1">
    <citation type="submission" date="2016-11" db="UniProtKB">
        <authorList>
            <consortium name="WormBaseParasite"/>
        </authorList>
    </citation>
    <scope>IDENTIFICATION</scope>
</reference>
<evidence type="ECO:0000313" key="2">
    <source>
        <dbReference type="Proteomes" id="UP000095280"/>
    </source>
</evidence>
<feature type="region of interest" description="Disordered" evidence="1">
    <location>
        <begin position="428"/>
        <end position="453"/>
    </location>
</feature>
<evidence type="ECO:0000256" key="1">
    <source>
        <dbReference type="SAM" id="MobiDB-lite"/>
    </source>
</evidence>
<accession>A0A1I8F8J9</accession>
<feature type="compositionally biased region" description="Basic residues" evidence="1">
    <location>
        <begin position="231"/>
        <end position="240"/>
    </location>
</feature>
<proteinExistence type="predicted"/>
<sequence>MLPSAPACPAALCWAPLTSKNFAAEDDQSSLPEHSHMAEVRRAAGQRRSLREAAAAAAARKIRGARQLPARASSSSSSSNGCHVPDWPVPGGRRRICRAEDYGKLMVRYVELEDARRGGGLQATLTPQHRQQPQSLSRDDCLNSFHTYCSAGAASSTTASSIRSSPRRACTSAGRLWKLPGPLLRGGDSCCQLPHRPRPARQILRAQVASFIRREANLKRRGADRAVAAAGKKRKVRKKAGVNGGRRAPGQQPVRTISHPCDHPGAVATTSAAAGWRGNFCREILPVRSSALPPNRFAGCRCKSQWATPSSALRTGRAASATPTFAAPAVADARRTANCRNVALGLARRSAAVRKHLLMAPKRRGRAGEFSRRDSAEPGRLHYSTAAEGQGGSWSTATIGSASSPIGPIAPGEELFFDYRYGPWSSSSTSASSGSARLRPLPPRASAATAAPAPRRRFGCHAGGLIELNFAA</sequence>